<reference evidence="2 3" key="1">
    <citation type="journal article" date="2024" name="Microbiol. Resour. Announc.">
        <title>Genome annotations for the ascomycete fungi Trichoderma harzianum, Trichoderma aggressivum, and Purpureocillium lilacinum.</title>
        <authorList>
            <person name="Beijen E.P.W."/>
            <person name="Ohm R.A."/>
        </authorList>
    </citation>
    <scope>NUCLEOTIDE SEQUENCE [LARGE SCALE GENOMIC DNA]</scope>
    <source>
        <strain evidence="2 3">CBS 150709</strain>
    </source>
</reference>
<dbReference type="Proteomes" id="UP001287286">
    <property type="component" value="Unassembled WGS sequence"/>
</dbReference>
<evidence type="ECO:0000313" key="3">
    <source>
        <dbReference type="Proteomes" id="UP001287286"/>
    </source>
</evidence>
<feature type="compositionally biased region" description="Basic and acidic residues" evidence="1">
    <location>
        <begin position="45"/>
        <end position="60"/>
    </location>
</feature>
<name>A0ABR0BGH2_PURLI</name>
<evidence type="ECO:0000313" key="2">
    <source>
        <dbReference type="EMBL" id="KAK4074949.1"/>
    </source>
</evidence>
<feature type="compositionally biased region" description="Low complexity" evidence="1">
    <location>
        <begin position="117"/>
        <end position="133"/>
    </location>
</feature>
<feature type="compositionally biased region" description="Polar residues" evidence="1">
    <location>
        <begin position="397"/>
        <end position="407"/>
    </location>
</feature>
<proteinExistence type="predicted"/>
<feature type="region of interest" description="Disordered" evidence="1">
    <location>
        <begin position="1"/>
        <end position="135"/>
    </location>
</feature>
<organism evidence="2 3">
    <name type="scientific">Purpureocillium lilacinum</name>
    <name type="common">Paecilomyces lilacinus</name>
    <dbReference type="NCBI Taxonomy" id="33203"/>
    <lineage>
        <taxon>Eukaryota</taxon>
        <taxon>Fungi</taxon>
        <taxon>Dikarya</taxon>
        <taxon>Ascomycota</taxon>
        <taxon>Pezizomycotina</taxon>
        <taxon>Sordariomycetes</taxon>
        <taxon>Hypocreomycetidae</taxon>
        <taxon>Hypocreales</taxon>
        <taxon>Ophiocordycipitaceae</taxon>
        <taxon>Purpureocillium</taxon>
    </lineage>
</organism>
<accession>A0ABR0BGH2</accession>
<feature type="compositionally biased region" description="Polar residues" evidence="1">
    <location>
        <begin position="91"/>
        <end position="104"/>
    </location>
</feature>
<protein>
    <recommendedName>
        <fullName evidence="4">Transcription factor</fullName>
    </recommendedName>
</protein>
<gene>
    <name evidence="2" type="ORF">Purlil1_12798</name>
</gene>
<feature type="region of interest" description="Disordered" evidence="1">
    <location>
        <begin position="152"/>
        <end position="182"/>
    </location>
</feature>
<sequence>MAPTRESAQKPSAPTRAGVGANRQTRGATAKEKEQLKKQLANAEKQLEKADPAKRAELENQIRVSRAGLNGDGMDLDDPDTSAEDKASGTAEVSTDNPRDNVQTGADAGTNDDVGRNADGANADGAANANANASTQENVIKQEEGLFVASHGGLLGHTSDEGRNDGLQPDEPLPSTESFPPMDESQIGLLNGAMEDMSLGPGFGKPEVFFKGYFGFYYGVHRFGFDAGPRYSVHYLGFGKSPPRDGSRSLESQSEILKMGKGERKLVHKIRGVAWKDVTGCSRMFSVSEGNWASAVKQMLVKIQWQDENGPQSWEKLSDFKKYGWGKSKPKFPVARSYAYKNLLLLNKGTLRHPAEKYAMEKLIHWELWADYIEKNGGKRPSGRSSPGAIEMPRANGSAQASESEEL</sequence>
<evidence type="ECO:0008006" key="4">
    <source>
        <dbReference type="Google" id="ProtNLM"/>
    </source>
</evidence>
<dbReference type="EMBL" id="JAWRVI010000134">
    <property type="protein sequence ID" value="KAK4074949.1"/>
    <property type="molecule type" value="Genomic_DNA"/>
</dbReference>
<comment type="caution">
    <text evidence="2">The sequence shown here is derived from an EMBL/GenBank/DDBJ whole genome shotgun (WGS) entry which is preliminary data.</text>
</comment>
<feature type="region of interest" description="Disordered" evidence="1">
    <location>
        <begin position="377"/>
        <end position="407"/>
    </location>
</feature>
<evidence type="ECO:0000256" key="1">
    <source>
        <dbReference type="SAM" id="MobiDB-lite"/>
    </source>
</evidence>
<keyword evidence="3" id="KW-1185">Reference proteome</keyword>